<dbReference type="WBParaSite" id="nRc.2.0.1.t38223-RA">
    <property type="protein sequence ID" value="nRc.2.0.1.t38223-RA"/>
    <property type="gene ID" value="nRc.2.0.1.g38223"/>
</dbReference>
<evidence type="ECO:0000259" key="17">
    <source>
        <dbReference type="PROSITE" id="PS50853"/>
    </source>
</evidence>
<dbReference type="OMA" id="NYLIRWR"/>
<evidence type="ECO:0000256" key="3">
    <source>
        <dbReference type="ARBA" id="ARBA00013064"/>
    </source>
</evidence>
<evidence type="ECO:0000256" key="10">
    <source>
        <dbReference type="ARBA" id="ARBA00023136"/>
    </source>
</evidence>
<evidence type="ECO:0000259" key="16">
    <source>
        <dbReference type="PROSITE" id="PS50835"/>
    </source>
</evidence>
<dbReference type="InterPro" id="IPR003598">
    <property type="entry name" value="Ig_sub2"/>
</dbReference>
<dbReference type="PANTHER" id="PTHR44170:SF6">
    <property type="entry name" value="CONTACTIN"/>
    <property type="match status" value="1"/>
</dbReference>
<dbReference type="Proteomes" id="UP000887565">
    <property type="component" value="Unplaced"/>
</dbReference>
<evidence type="ECO:0000256" key="8">
    <source>
        <dbReference type="ARBA" id="ARBA00022912"/>
    </source>
</evidence>
<comment type="similarity">
    <text evidence="2">Belongs to the protein-tyrosine phosphatase family. Receptor class 2A subfamily.</text>
</comment>
<keyword evidence="7" id="KW-0378">Hydrolase</keyword>
<name>A0A915KHB3_ROMCU</name>
<evidence type="ECO:0000256" key="11">
    <source>
        <dbReference type="ARBA" id="ARBA00023157"/>
    </source>
</evidence>
<evidence type="ECO:0000256" key="7">
    <source>
        <dbReference type="ARBA" id="ARBA00022801"/>
    </source>
</evidence>
<dbReference type="InterPro" id="IPR013783">
    <property type="entry name" value="Ig-like_fold"/>
</dbReference>
<dbReference type="Pfam" id="PF00041">
    <property type="entry name" value="fn3"/>
    <property type="match status" value="4"/>
</dbReference>
<dbReference type="PANTHER" id="PTHR44170">
    <property type="entry name" value="PROTEIN SIDEKICK"/>
    <property type="match status" value="1"/>
</dbReference>
<feature type="domain" description="Ig-like" evidence="16">
    <location>
        <begin position="57"/>
        <end position="164"/>
    </location>
</feature>
<reference evidence="19" key="1">
    <citation type="submission" date="2022-11" db="UniProtKB">
        <authorList>
            <consortium name="WormBaseParasite"/>
        </authorList>
    </citation>
    <scope>IDENTIFICATION</scope>
</reference>
<evidence type="ECO:0000256" key="4">
    <source>
        <dbReference type="ARBA" id="ARBA00022692"/>
    </source>
</evidence>
<dbReference type="CDD" id="cd00063">
    <property type="entry name" value="FN3"/>
    <property type="match status" value="4"/>
</dbReference>
<feature type="domain" description="Fibronectin type-III" evidence="17">
    <location>
        <begin position="266"/>
        <end position="363"/>
    </location>
</feature>
<accession>A0A915KHB3</accession>
<keyword evidence="9" id="KW-1133">Transmembrane helix</keyword>
<evidence type="ECO:0000256" key="5">
    <source>
        <dbReference type="ARBA" id="ARBA00022729"/>
    </source>
</evidence>
<dbReference type="InterPro" id="IPR036116">
    <property type="entry name" value="FN3_sf"/>
</dbReference>
<sequence>YITETFSNGLSTLRIEPVREKDNDSRISCHLDGVADKPGTSARLLVLKGDDLPQGFPQIQEDPKLRAVEKNHSATMTCSVRGQPMPRVLWLKDLAPVDMSNPRYSIATLGNPAYDYQIGKLCAAEPSTSNTGSLVIQNSEENDEGKYECVARNEKGVVHSRSAHLYVKVRRVPPQFSIPPKRVYQAPPGGKVEMNCVAFGHPMPRVFWRRSRTNEDLERPESAPVGKNVLVLNNVQKTENYSCVAFSSLGNINAESTVEVKALPDPPDQLKIVNVSAKSVVLTWSKSQPASRDDGVGPVKYAVRYKPKYSEADSYAESVATVDTRATVENLEPYTEYEFRVHTVVDLGRSRPSRPLEVTTLESLPDTAPKKVLSRPLTATNVVVQWEPPDKPNGRILAYKVYYNYREIEPYTSWPFKEISEGSMAQISDLKPEKLYTIKVQAKNSIGYGPVSDSVMVYTKTGTNLKAVPLNSTEVLVAWDPPLHPDFRFYVLTYNNSSPGSVKNIQVPSNITQYRIDSLKPHTEYSFQVKAVSARGEGVPSKRIFAKTGAAVPANAPQDVMVESLNSSAIRVIWEKPKPKTSLPEAMITKYKITVVESTVTVQQNTEDDDDDDDDDSTLTSATVLPSATSEPARFFEQSADKPRSIVINGLKPYTLYHVTVAAGAYTGWGPKSNPPIEI</sequence>
<dbReference type="SMART" id="SM00409">
    <property type="entry name" value="IG"/>
    <property type="match status" value="2"/>
</dbReference>
<comment type="subcellular location">
    <subcellularLocation>
        <location evidence="1">Membrane</location>
        <topology evidence="1">Single-pass membrane protein</topology>
    </subcellularLocation>
</comment>
<dbReference type="InterPro" id="IPR036179">
    <property type="entry name" value="Ig-like_dom_sf"/>
</dbReference>
<evidence type="ECO:0000256" key="15">
    <source>
        <dbReference type="ARBA" id="ARBA00051722"/>
    </source>
</evidence>
<keyword evidence="11" id="KW-1015">Disulfide bond</keyword>
<dbReference type="InterPro" id="IPR007110">
    <property type="entry name" value="Ig-like_dom"/>
</dbReference>
<evidence type="ECO:0000256" key="9">
    <source>
        <dbReference type="ARBA" id="ARBA00022989"/>
    </source>
</evidence>
<dbReference type="FunFam" id="2.60.40.10:FF:000032">
    <property type="entry name" value="palladin isoform X1"/>
    <property type="match status" value="1"/>
</dbReference>
<dbReference type="InterPro" id="IPR003961">
    <property type="entry name" value="FN3_dom"/>
</dbReference>
<dbReference type="SUPFAM" id="SSF48726">
    <property type="entry name" value="Immunoglobulin"/>
    <property type="match status" value="2"/>
</dbReference>
<dbReference type="GO" id="GO:0098609">
    <property type="term" value="P:cell-cell adhesion"/>
    <property type="evidence" value="ECO:0007669"/>
    <property type="project" value="TreeGrafter"/>
</dbReference>
<dbReference type="Gene3D" id="2.60.40.10">
    <property type="entry name" value="Immunoglobulins"/>
    <property type="match status" value="6"/>
</dbReference>
<dbReference type="GO" id="GO:0004725">
    <property type="term" value="F:protein tyrosine phosphatase activity"/>
    <property type="evidence" value="ECO:0007669"/>
    <property type="project" value="UniProtKB-EC"/>
</dbReference>
<feature type="domain" description="Fibronectin type-III" evidence="17">
    <location>
        <begin position="463"/>
        <end position="551"/>
    </location>
</feature>
<dbReference type="SUPFAM" id="SSF49265">
    <property type="entry name" value="Fibronectin type III"/>
    <property type="match status" value="2"/>
</dbReference>
<keyword evidence="8" id="KW-0904">Protein phosphatase</keyword>
<dbReference type="SMART" id="SM00408">
    <property type="entry name" value="IGc2"/>
    <property type="match status" value="2"/>
</dbReference>
<keyword evidence="14" id="KW-0393">Immunoglobulin domain</keyword>
<dbReference type="EC" id="3.1.3.48" evidence="3"/>
<feature type="domain" description="Fibronectin type-III" evidence="17">
    <location>
        <begin position="556"/>
        <end position="679"/>
    </location>
</feature>
<keyword evidence="5" id="KW-0732">Signal</keyword>
<dbReference type="FunFam" id="2.60.40.10:FF:000010">
    <property type="entry name" value="receptor-type tyrosine-protein phosphatase delta isoform X1"/>
    <property type="match status" value="1"/>
</dbReference>
<keyword evidence="12" id="KW-0675">Receptor</keyword>
<organism evidence="18 19">
    <name type="scientific">Romanomermis culicivorax</name>
    <name type="common">Nematode worm</name>
    <dbReference type="NCBI Taxonomy" id="13658"/>
    <lineage>
        <taxon>Eukaryota</taxon>
        <taxon>Metazoa</taxon>
        <taxon>Ecdysozoa</taxon>
        <taxon>Nematoda</taxon>
        <taxon>Enoplea</taxon>
        <taxon>Dorylaimia</taxon>
        <taxon>Mermithida</taxon>
        <taxon>Mermithoidea</taxon>
        <taxon>Mermithidae</taxon>
        <taxon>Romanomermis</taxon>
    </lineage>
</organism>
<feature type="domain" description="Ig-like" evidence="16">
    <location>
        <begin position="174"/>
        <end position="259"/>
    </location>
</feature>
<evidence type="ECO:0000256" key="13">
    <source>
        <dbReference type="ARBA" id="ARBA00023180"/>
    </source>
</evidence>
<proteinExistence type="inferred from homology"/>
<dbReference type="InterPro" id="IPR003599">
    <property type="entry name" value="Ig_sub"/>
</dbReference>
<protein>
    <recommendedName>
        <fullName evidence="3">protein-tyrosine-phosphatase</fullName>
        <ecNumber evidence="3">3.1.3.48</ecNumber>
    </recommendedName>
</protein>
<dbReference type="FunFam" id="2.60.40.10:FF:000036">
    <property type="entry name" value="receptor-type tyrosine-protein phosphatase delta isoform X1"/>
    <property type="match status" value="1"/>
</dbReference>
<dbReference type="PROSITE" id="PS50853">
    <property type="entry name" value="FN3"/>
    <property type="match status" value="4"/>
</dbReference>
<evidence type="ECO:0000256" key="6">
    <source>
        <dbReference type="ARBA" id="ARBA00022737"/>
    </source>
</evidence>
<evidence type="ECO:0000256" key="1">
    <source>
        <dbReference type="ARBA" id="ARBA00004167"/>
    </source>
</evidence>
<evidence type="ECO:0000313" key="18">
    <source>
        <dbReference type="Proteomes" id="UP000887565"/>
    </source>
</evidence>
<keyword evidence="18" id="KW-1185">Reference proteome</keyword>
<evidence type="ECO:0000256" key="14">
    <source>
        <dbReference type="ARBA" id="ARBA00023319"/>
    </source>
</evidence>
<keyword evidence="13" id="KW-0325">Glycoprotein</keyword>
<keyword evidence="6" id="KW-0677">Repeat</keyword>
<dbReference type="AlphaFoldDB" id="A0A915KHB3"/>
<dbReference type="PRINTS" id="PR00014">
    <property type="entry name" value="FNTYPEIII"/>
</dbReference>
<dbReference type="SMART" id="SM00060">
    <property type="entry name" value="FN3"/>
    <property type="match status" value="4"/>
</dbReference>
<keyword evidence="4" id="KW-0812">Transmembrane</keyword>
<comment type="catalytic activity">
    <reaction evidence="15">
        <text>O-phospho-L-tyrosyl-[protein] + H2O = L-tyrosyl-[protein] + phosphate</text>
        <dbReference type="Rhea" id="RHEA:10684"/>
        <dbReference type="Rhea" id="RHEA-COMP:10136"/>
        <dbReference type="Rhea" id="RHEA-COMP:20101"/>
        <dbReference type="ChEBI" id="CHEBI:15377"/>
        <dbReference type="ChEBI" id="CHEBI:43474"/>
        <dbReference type="ChEBI" id="CHEBI:46858"/>
        <dbReference type="ChEBI" id="CHEBI:61978"/>
        <dbReference type="EC" id="3.1.3.48"/>
    </reaction>
</comment>
<dbReference type="PROSITE" id="PS50835">
    <property type="entry name" value="IG_LIKE"/>
    <property type="match status" value="2"/>
</dbReference>
<dbReference type="GO" id="GO:0016020">
    <property type="term" value="C:membrane"/>
    <property type="evidence" value="ECO:0007669"/>
    <property type="project" value="UniProtKB-SubCell"/>
</dbReference>
<keyword evidence="10" id="KW-0472">Membrane</keyword>
<evidence type="ECO:0000256" key="2">
    <source>
        <dbReference type="ARBA" id="ARBA00010504"/>
    </source>
</evidence>
<evidence type="ECO:0000256" key="12">
    <source>
        <dbReference type="ARBA" id="ARBA00023170"/>
    </source>
</evidence>
<feature type="domain" description="Fibronectin type-III" evidence="17">
    <location>
        <begin position="368"/>
        <end position="462"/>
    </location>
</feature>
<evidence type="ECO:0000313" key="19">
    <source>
        <dbReference type="WBParaSite" id="nRc.2.0.1.t38223-RA"/>
    </source>
</evidence>
<dbReference type="Pfam" id="PF13927">
    <property type="entry name" value="Ig_3"/>
    <property type="match status" value="2"/>
</dbReference>